<keyword evidence="2" id="KW-0433">Leucine-rich repeat</keyword>
<dbReference type="InterPro" id="IPR038005">
    <property type="entry name" value="RX-like_CC"/>
</dbReference>
<evidence type="ECO:0000259" key="6">
    <source>
        <dbReference type="Pfam" id="PF18052"/>
    </source>
</evidence>
<dbReference type="Gene3D" id="1.20.5.4130">
    <property type="match status" value="1"/>
</dbReference>
<comment type="similarity">
    <text evidence="1">Belongs to the disease resistance NB-LRR family.</text>
</comment>
<dbReference type="GO" id="GO:0006952">
    <property type="term" value="P:defense response"/>
    <property type="evidence" value="ECO:0007669"/>
    <property type="project" value="UniProtKB-KW"/>
</dbReference>
<dbReference type="Gramene" id="TraesCSU02G084100.1">
    <property type="protein sequence ID" value="TraesCSU02G084100.1"/>
    <property type="gene ID" value="TraesCSU02G084100"/>
</dbReference>
<dbReference type="Pfam" id="PF18052">
    <property type="entry name" value="Rx_N"/>
    <property type="match status" value="1"/>
</dbReference>
<sequence>MEAALVSAATGALKPIIRKLATLLGDEYKRLKGVREEIKSLTHELSAMDAFLMKMSAEEDPDMQDKVWMNEVRELSYDIDDFIDDFLKYVNDEDIKPDNFMEKIKFFLGKMKTRRQIGKEIEDLKKQIIEVGERNAREQFFLLPRARLGRSLSF</sequence>
<dbReference type="InterPro" id="IPR041118">
    <property type="entry name" value="Rx_N"/>
</dbReference>
<evidence type="ECO:0000313" key="7">
    <source>
        <dbReference type="EnsemblPlants" id="TraesCSU02G084100.1"/>
    </source>
</evidence>
<reference evidence="7" key="1">
    <citation type="submission" date="2018-08" db="EMBL/GenBank/DDBJ databases">
        <authorList>
            <person name="Rossello M."/>
        </authorList>
    </citation>
    <scope>NUCLEOTIDE SEQUENCE [LARGE SCALE GENOMIC DNA]</scope>
    <source>
        <strain evidence="7">cv. Chinese Spring</strain>
    </source>
</reference>
<dbReference type="OrthoDB" id="683874at2759"/>
<dbReference type="PANTHER" id="PTHR19338:SF42">
    <property type="entry name" value="RX N-TERMINAL DOMAIN-CONTAINING PROTEIN"/>
    <property type="match status" value="1"/>
</dbReference>
<name>A0A3B6U5A5_WHEAT</name>
<organism evidence="7">
    <name type="scientific">Triticum aestivum</name>
    <name type="common">Wheat</name>
    <dbReference type="NCBI Taxonomy" id="4565"/>
    <lineage>
        <taxon>Eukaryota</taxon>
        <taxon>Viridiplantae</taxon>
        <taxon>Streptophyta</taxon>
        <taxon>Embryophyta</taxon>
        <taxon>Tracheophyta</taxon>
        <taxon>Spermatophyta</taxon>
        <taxon>Magnoliopsida</taxon>
        <taxon>Liliopsida</taxon>
        <taxon>Poales</taxon>
        <taxon>Poaceae</taxon>
        <taxon>BOP clade</taxon>
        <taxon>Pooideae</taxon>
        <taxon>Triticodae</taxon>
        <taxon>Triticeae</taxon>
        <taxon>Triticinae</taxon>
        <taxon>Triticum</taxon>
    </lineage>
</organism>
<evidence type="ECO:0000256" key="5">
    <source>
        <dbReference type="ARBA" id="ARBA00022821"/>
    </source>
</evidence>
<protein>
    <recommendedName>
        <fullName evidence="6">Disease resistance N-terminal domain-containing protein</fullName>
    </recommendedName>
</protein>
<reference evidence="7" key="2">
    <citation type="submission" date="2018-10" db="UniProtKB">
        <authorList>
            <consortium name="EnsemblPlants"/>
        </authorList>
    </citation>
    <scope>IDENTIFICATION</scope>
</reference>
<dbReference type="AlphaFoldDB" id="A0A3B6U5A5"/>
<dbReference type="EnsemblPlants" id="TraesCSU02G084100.1">
    <property type="protein sequence ID" value="TraesCSU02G084100.1"/>
    <property type="gene ID" value="TraesCSU02G084100"/>
</dbReference>
<dbReference type="CDD" id="cd14798">
    <property type="entry name" value="RX-CC_like"/>
    <property type="match status" value="1"/>
</dbReference>
<evidence type="ECO:0000256" key="2">
    <source>
        <dbReference type="ARBA" id="ARBA00022614"/>
    </source>
</evidence>
<keyword evidence="4" id="KW-0547">Nucleotide-binding</keyword>
<evidence type="ECO:0000256" key="1">
    <source>
        <dbReference type="ARBA" id="ARBA00008894"/>
    </source>
</evidence>
<keyword evidence="3" id="KW-0677">Repeat</keyword>
<dbReference type="GO" id="GO:0000166">
    <property type="term" value="F:nucleotide binding"/>
    <property type="evidence" value="ECO:0007669"/>
    <property type="project" value="UniProtKB-KW"/>
</dbReference>
<keyword evidence="5" id="KW-0611">Plant defense</keyword>
<evidence type="ECO:0000313" key="8">
    <source>
        <dbReference type="Proteomes" id="UP000019116"/>
    </source>
</evidence>
<accession>A0A3B6U5A5</accession>
<evidence type="ECO:0000256" key="3">
    <source>
        <dbReference type="ARBA" id="ARBA00022737"/>
    </source>
</evidence>
<dbReference type="Proteomes" id="UP000019116">
    <property type="component" value="Chromosome Un"/>
</dbReference>
<keyword evidence="8" id="KW-1185">Reference proteome</keyword>
<dbReference type="SMR" id="A0A3B6U5A5"/>
<proteinExistence type="inferred from homology"/>
<feature type="domain" description="Disease resistance N-terminal" evidence="6">
    <location>
        <begin position="12"/>
        <end position="94"/>
    </location>
</feature>
<evidence type="ECO:0000256" key="4">
    <source>
        <dbReference type="ARBA" id="ARBA00022741"/>
    </source>
</evidence>
<dbReference type="PANTHER" id="PTHR19338">
    <property type="entry name" value="TRANSLOCASE OF INNER MITOCHONDRIAL MEMBRANE 13 HOMOLOG"/>
    <property type="match status" value="1"/>
</dbReference>